<keyword evidence="1" id="KW-0812">Transmembrane</keyword>
<feature type="transmembrane region" description="Helical" evidence="1">
    <location>
        <begin position="76"/>
        <end position="93"/>
    </location>
</feature>
<dbReference type="Proteomes" id="UP000549250">
    <property type="component" value="Unassembled WGS sequence"/>
</dbReference>
<name>A0A839T469_AZOMA</name>
<organism evidence="2 3">
    <name type="scientific">Azomonas macrocytogenes</name>
    <name type="common">Azotobacter macrocytogenes</name>
    <dbReference type="NCBI Taxonomy" id="69962"/>
    <lineage>
        <taxon>Bacteria</taxon>
        <taxon>Pseudomonadati</taxon>
        <taxon>Pseudomonadota</taxon>
        <taxon>Gammaproteobacteria</taxon>
        <taxon>Pseudomonadales</taxon>
        <taxon>Pseudomonadaceae</taxon>
        <taxon>Azomonas</taxon>
    </lineage>
</organism>
<evidence type="ECO:0000313" key="2">
    <source>
        <dbReference type="EMBL" id="MBB3103799.1"/>
    </source>
</evidence>
<evidence type="ECO:0008006" key="4">
    <source>
        <dbReference type="Google" id="ProtNLM"/>
    </source>
</evidence>
<dbReference type="AlphaFoldDB" id="A0A839T469"/>
<keyword evidence="1" id="KW-1133">Transmembrane helix</keyword>
<evidence type="ECO:0000313" key="3">
    <source>
        <dbReference type="Proteomes" id="UP000549250"/>
    </source>
</evidence>
<keyword evidence="3" id="KW-1185">Reference proteome</keyword>
<dbReference type="EMBL" id="JACHXI010000009">
    <property type="protein sequence ID" value="MBB3103799.1"/>
    <property type="molecule type" value="Genomic_DNA"/>
</dbReference>
<evidence type="ECO:0000256" key="1">
    <source>
        <dbReference type="SAM" id="Phobius"/>
    </source>
</evidence>
<dbReference type="RefSeq" id="WP_183166702.1">
    <property type="nucleotide sequence ID" value="NZ_JACHXI010000009.1"/>
</dbReference>
<comment type="caution">
    <text evidence="2">The sequence shown here is derived from an EMBL/GenBank/DDBJ whole genome shotgun (WGS) entry which is preliminary data.</text>
</comment>
<feature type="transmembrane region" description="Helical" evidence="1">
    <location>
        <begin position="44"/>
        <end position="64"/>
    </location>
</feature>
<keyword evidence="1" id="KW-0472">Membrane</keyword>
<accession>A0A839T469</accession>
<reference evidence="2 3" key="1">
    <citation type="submission" date="2020-08" db="EMBL/GenBank/DDBJ databases">
        <title>Genomic Encyclopedia of Type Strains, Phase III (KMG-III): the genomes of soil and plant-associated and newly described type strains.</title>
        <authorList>
            <person name="Whitman W."/>
        </authorList>
    </citation>
    <scope>NUCLEOTIDE SEQUENCE [LARGE SCALE GENOMIC DNA]</scope>
    <source>
        <strain evidence="2 3">CECT 4462</strain>
    </source>
</reference>
<protein>
    <recommendedName>
        <fullName evidence="4">Zinc ribbon domain-containing protein</fullName>
    </recommendedName>
</protein>
<sequence length="126" mass="13999">MQPDEKKCPYCAELIKAEAVRCKHCQVDFADRARVKTGFPARRVIYLLALGALIVSGMDLSNAIPGTPRHQEGMMLTWVFIGLFVTGILVQVSQRKAGDTRSDAPFWWTSIIFTVVILFVALGSQN</sequence>
<gene>
    <name evidence="2" type="ORF">FHR87_002196</name>
</gene>
<proteinExistence type="predicted"/>
<feature type="transmembrane region" description="Helical" evidence="1">
    <location>
        <begin position="105"/>
        <end position="124"/>
    </location>
</feature>